<keyword evidence="2" id="KW-0472">Membrane</keyword>
<proteinExistence type="predicted"/>
<comment type="caution">
    <text evidence="3">The sequence shown here is derived from an EMBL/GenBank/DDBJ whole genome shotgun (WGS) entry which is preliminary data.</text>
</comment>
<keyword evidence="2" id="KW-1133">Transmembrane helix</keyword>
<reference evidence="3 4" key="1">
    <citation type="submission" date="2020-08" db="EMBL/GenBank/DDBJ databases">
        <authorList>
            <person name="Hejnol A."/>
        </authorList>
    </citation>
    <scope>NUCLEOTIDE SEQUENCE [LARGE SCALE GENOMIC DNA]</scope>
</reference>
<dbReference type="OrthoDB" id="6268706at2759"/>
<feature type="transmembrane region" description="Helical" evidence="2">
    <location>
        <begin position="166"/>
        <end position="188"/>
    </location>
</feature>
<feature type="transmembrane region" description="Helical" evidence="2">
    <location>
        <begin position="135"/>
        <end position="154"/>
    </location>
</feature>
<evidence type="ECO:0000256" key="1">
    <source>
        <dbReference type="SAM" id="Coils"/>
    </source>
</evidence>
<feature type="transmembrane region" description="Helical" evidence="2">
    <location>
        <begin position="90"/>
        <end position="115"/>
    </location>
</feature>
<protein>
    <submittedName>
        <fullName evidence="3">Uncharacterized protein</fullName>
    </submittedName>
</protein>
<accession>A0A7I8W7L9</accession>
<feature type="transmembrane region" description="Helical" evidence="2">
    <location>
        <begin position="200"/>
        <end position="222"/>
    </location>
</feature>
<sequence>MRVNQWSRLTEEIDDYEREALEKEEKENKEETEPSKLEQIINNPIVSKILFFIATGYMVFSLVTDWLLVRDVLRARQGLVFGPPSQALRIAFVGIISVGTLLSILDFINLVRLVFFYNGEEETKKGVISEDLAQGITSLIYEVPAITLALILSMCRDEPFSIFQTIKAVIALLGSFLHAVSVAIHYLQKHDKGFRAYVERVILSLSSLYIFAASLTLFIFTYTPKNPTILTSTISRSNTIDSGRYLYKAGIFFSHPSFTLCSITSELNWLQAAYIYNLTDKNNNNNPSHFTYSFNLSEEAYAFSEGSANKKPQCYNVKFMSTCSINEVQVTNCFNAQRTMNTISFTFFHEKKSVTLPYGDIRFNGLKYNITNPNCDPVSNINNSSLFTENDINIGSLLYLRTTNETQSIKIFDEQNSEATFYKLHDSVRSVQRTWKTGYFKCPMTGSLLPNLDKDLEVKYKNCF</sequence>
<keyword evidence="1" id="KW-0175">Coiled coil</keyword>
<dbReference type="EMBL" id="CAJFCJ010000020">
    <property type="protein sequence ID" value="CAD5124260.1"/>
    <property type="molecule type" value="Genomic_DNA"/>
</dbReference>
<evidence type="ECO:0000313" key="3">
    <source>
        <dbReference type="EMBL" id="CAD5124260.1"/>
    </source>
</evidence>
<feature type="coiled-coil region" evidence="1">
    <location>
        <begin position="6"/>
        <end position="33"/>
    </location>
</feature>
<dbReference type="Proteomes" id="UP000549394">
    <property type="component" value="Unassembled WGS sequence"/>
</dbReference>
<keyword evidence="2" id="KW-0812">Transmembrane</keyword>
<name>A0A7I8W7L9_9ANNE</name>
<gene>
    <name evidence="3" type="ORF">DGYR_LOCUS11832</name>
</gene>
<dbReference type="AlphaFoldDB" id="A0A7I8W7L9"/>
<feature type="transmembrane region" description="Helical" evidence="2">
    <location>
        <begin position="49"/>
        <end position="69"/>
    </location>
</feature>
<evidence type="ECO:0000313" key="4">
    <source>
        <dbReference type="Proteomes" id="UP000549394"/>
    </source>
</evidence>
<keyword evidence="4" id="KW-1185">Reference proteome</keyword>
<evidence type="ECO:0000256" key="2">
    <source>
        <dbReference type="SAM" id="Phobius"/>
    </source>
</evidence>
<organism evidence="3 4">
    <name type="scientific">Dimorphilus gyrociliatus</name>
    <dbReference type="NCBI Taxonomy" id="2664684"/>
    <lineage>
        <taxon>Eukaryota</taxon>
        <taxon>Metazoa</taxon>
        <taxon>Spiralia</taxon>
        <taxon>Lophotrochozoa</taxon>
        <taxon>Annelida</taxon>
        <taxon>Polychaeta</taxon>
        <taxon>Polychaeta incertae sedis</taxon>
        <taxon>Dinophilidae</taxon>
        <taxon>Dimorphilus</taxon>
    </lineage>
</organism>